<evidence type="ECO:0000313" key="11">
    <source>
        <dbReference type="EMBL" id="MFB9992708.1"/>
    </source>
</evidence>
<dbReference type="InterPro" id="IPR024194">
    <property type="entry name" value="Ac/AlaTfrase_AlgI/DltB"/>
</dbReference>
<keyword evidence="12" id="KW-1185">Reference proteome</keyword>
<dbReference type="InterPro" id="IPR004299">
    <property type="entry name" value="MBOAT_fam"/>
</dbReference>
<feature type="transmembrane region" description="Helical" evidence="10">
    <location>
        <begin position="360"/>
        <end position="381"/>
    </location>
</feature>
<dbReference type="PIRSF" id="PIRSF500217">
    <property type="entry name" value="AlgI"/>
    <property type="match status" value="1"/>
</dbReference>
<organism evidence="11 12">
    <name type="scientific">Deinococcus oregonensis</name>
    <dbReference type="NCBI Taxonomy" id="1805970"/>
    <lineage>
        <taxon>Bacteria</taxon>
        <taxon>Thermotogati</taxon>
        <taxon>Deinococcota</taxon>
        <taxon>Deinococci</taxon>
        <taxon>Deinococcales</taxon>
        <taxon>Deinococcaceae</taxon>
        <taxon>Deinococcus</taxon>
    </lineage>
</organism>
<comment type="subcellular location">
    <subcellularLocation>
        <location evidence="1">Cell membrane</location>
        <topology evidence="1">Multi-pass membrane protein</topology>
    </subcellularLocation>
</comment>
<name>A0ABV6B2U1_9DEIO</name>
<evidence type="ECO:0000256" key="2">
    <source>
        <dbReference type="ARBA" id="ARBA00010323"/>
    </source>
</evidence>
<dbReference type="RefSeq" id="WP_380010132.1">
    <property type="nucleotide sequence ID" value="NZ_JBHLYR010000037.1"/>
</dbReference>
<keyword evidence="6 10" id="KW-1133">Transmembrane helix</keyword>
<gene>
    <name evidence="11" type="ORF">ACFFLM_12085</name>
</gene>
<accession>A0ABV6B2U1</accession>
<evidence type="ECO:0000256" key="9">
    <source>
        <dbReference type="PIRNR" id="PIRNR016636"/>
    </source>
</evidence>
<dbReference type="Pfam" id="PF03062">
    <property type="entry name" value="MBOAT"/>
    <property type="match status" value="1"/>
</dbReference>
<evidence type="ECO:0000313" key="12">
    <source>
        <dbReference type="Proteomes" id="UP001589733"/>
    </source>
</evidence>
<feature type="transmembrane region" description="Helical" evidence="10">
    <location>
        <begin position="249"/>
        <end position="266"/>
    </location>
</feature>
<feature type="transmembrane region" description="Helical" evidence="10">
    <location>
        <begin position="21"/>
        <end position="47"/>
    </location>
</feature>
<dbReference type="InterPro" id="IPR051085">
    <property type="entry name" value="MB_O-acyltransferase"/>
</dbReference>
<dbReference type="Proteomes" id="UP001589733">
    <property type="component" value="Unassembled WGS sequence"/>
</dbReference>
<keyword evidence="7 9" id="KW-0472">Membrane</keyword>
<keyword evidence="4 9" id="KW-0808">Transferase</keyword>
<keyword evidence="8 9" id="KW-0012">Acyltransferase</keyword>
<proteinExistence type="inferred from homology"/>
<sequence length="393" mass="44608">MNLLTLAYFKYANFGIQNFNALLVTLGAVPIGWTPILLPIGLSFYIFHAISYLVDIYRREAPPAERLLDFAAFVALFPHLIAGPVLRYKLLAQQFESRQHSLEQFGAGAQRFMVGFVKKVMVADTLAPLVQATFALPAPSASDAWLGALTFAMQLYFDFSGYTDMAIGLAAMMGFKFPENFDHPFISTSASEFFRRWHMSLSSWFRDYVFFPLERLARKGRRSNRNVTALNLLIMMVLVGFWHGANWTFLLWGLTLGLLLATELGLRRKRWWKPLPPLLKLPVSFGASLLLFVLFAAPTVQDAWRMYQGMFGHFGFRLTDNLAWQITRLELFTLAVAVALVFLGPLWERAQTITSPRWSVALWGVSLLTVPLFVLSVAKLLSQGDTPFLYFQF</sequence>
<evidence type="ECO:0000256" key="8">
    <source>
        <dbReference type="ARBA" id="ARBA00023315"/>
    </source>
</evidence>
<evidence type="ECO:0000256" key="3">
    <source>
        <dbReference type="ARBA" id="ARBA00022475"/>
    </source>
</evidence>
<comment type="similarity">
    <text evidence="2 9">Belongs to the membrane-bound acyltransferase family.</text>
</comment>
<dbReference type="PANTHER" id="PTHR13285:SF23">
    <property type="entry name" value="TEICHOIC ACID D-ALANYLTRANSFERASE"/>
    <property type="match status" value="1"/>
</dbReference>
<protein>
    <submittedName>
        <fullName evidence="11">MBOAT family O-acyltransferase</fullName>
    </submittedName>
</protein>
<feature type="transmembrane region" description="Helical" evidence="10">
    <location>
        <begin position="227"/>
        <end position="243"/>
    </location>
</feature>
<dbReference type="PANTHER" id="PTHR13285">
    <property type="entry name" value="ACYLTRANSFERASE"/>
    <property type="match status" value="1"/>
</dbReference>
<keyword evidence="5 10" id="KW-0812">Transmembrane</keyword>
<feature type="transmembrane region" description="Helical" evidence="10">
    <location>
        <begin position="331"/>
        <end position="348"/>
    </location>
</feature>
<evidence type="ECO:0000256" key="4">
    <source>
        <dbReference type="ARBA" id="ARBA00022679"/>
    </source>
</evidence>
<reference evidence="11 12" key="1">
    <citation type="submission" date="2024-09" db="EMBL/GenBank/DDBJ databases">
        <authorList>
            <person name="Sun Q."/>
            <person name="Mori K."/>
        </authorList>
    </citation>
    <scope>NUCLEOTIDE SEQUENCE [LARGE SCALE GENOMIC DNA]</scope>
    <source>
        <strain evidence="11 12">JCM 13503</strain>
    </source>
</reference>
<evidence type="ECO:0000256" key="1">
    <source>
        <dbReference type="ARBA" id="ARBA00004651"/>
    </source>
</evidence>
<feature type="transmembrane region" description="Helical" evidence="10">
    <location>
        <begin position="67"/>
        <end position="88"/>
    </location>
</feature>
<evidence type="ECO:0000256" key="6">
    <source>
        <dbReference type="ARBA" id="ARBA00022989"/>
    </source>
</evidence>
<comment type="caution">
    <text evidence="11">The sequence shown here is derived from an EMBL/GenBank/DDBJ whole genome shotgun (WGS) entry which is preliminary data.</text>
</comment>
<evidence type="ECO:0000256" key="7">
    <source>
        <dbReference type="ARBA" id="ARBA00023136"/>
    </source>
</evidence>
<dbReference type="PIRSF" id="PIRSF016636">
    <property type="entry name" value="AlgI_DltB"/>
    <property type="match status" value="1"/>
</dbReference>
<dbReference type="EMBL" id="JBHLYR010000037">
    <property type="protein sequence ID" value="MFB9992708.1"/>
    <property type="molecule type" value="Genomic_DNA"/>
</dbReference>
<keyword evidence="3 9" id="KW-1003">Cell membrane</keyword>
<evidence type="ECO:0000256" key="10">
    <source>
        <dbReference type="SAM" id="Phobius"/>
    </source>
</evidence>
<evidence type="ECO:0000256" key="5">
    <source>
        <dbReference type="ARBA" id="ARBA00022692"/>
    </source>
</evidence>
<feature type="transmembrane region" description="Helical" evidence="10">
    <location>
        <begin position="278"/>
        <end position="297"/>
    </location>
</feature>
<dbReference type="InterPro" id="IPR028362">
    <property type="entry name" value="AlgI"/>
</dbReference>